<accession>A0A4Y2NXM3</accession>
<dbReference type="AlphaFoldDB" id="A0A4Y2NXM3"/>
<gene>
    <name evidence="1" type="ORF">AVEN_266941_1</name>
</gene>
<evidence type="ECO:0000313" key="2">
    <source>
        <dbReference type="Proteomes" id="UP000499080"/>
    </source>
</evidence>
<organism evidence="1 2">
    <name type="scientific">Araneus ventricosus</name>
    <name type="common">Orbweaver spider</name>
    <name type="synonym">Epeira ventricosa</name>
    <dbReference type="NCBI Taxonomy" id="182803"/>
    <lineage>
        <taxon>Eukaryota</taxon>
        <taxon>Metazoa</taxon>
        <taxon>Ecdysozoa</taxon>
        <taxon>Arthropoda</taxon>
        <taxon>Chelicerata</taxon>
        <taxon>Arachnida</taxon>
        <taxon>Araneae</taxon>
        <taxon>Araneomorphae</taxon>
        <taxon>Entelegynae</taxon>
        <taxon>Araneoidea</taxon>
        <taxon>Araneidae</taxon>
        <taxon>Araneus</taxon>
    </lineage>
</organism>
<sequence>MATNKKSFEDFQRNIGIKKLTEIVERAAENENFPRTARLCFTPNVPIYRQSRDDSDLSNLSNWLLLHNPLNDNCPKYLLIDIVSGMVAEVKTRCDNTKDIGEKLLSSTLGVSLEKLNFRGKKRVKPISTTSNALIIRNENVVLNPLQLFSRIAAVLQSNENFRDHLKYKLVSRSLMSFLEELLLIELVY</sequence>
<comment type="caution">
    <text evidence="1">The sequence shown here is derived from an EMBL/GenBank/DDBJ whole genome shotgun (WGS) entry which is preliminary data.</text>
</comment>
<dbReference type="Proteomes" id="UP000499080">
    <property type="component" value="Unassembled WGS sequence"/>
</dbReference>
<reference evidence="1 2" key="1">
    <citation type="journal article" date="2019" name="Sci. Rep.">
        <title>Orb-weaving spider Araneus ventricosus genome elucidates the spidroin gene catalogue.</title>
        <authorList>
            <person name="Kono N."/>
            <person name="Nakamura H."/>
            <person name="Ohtoshi R."/>
            <person name="Moran D.A.P."/>
            <person name="Shinohara A."/>
            <person name="Yoshida Y."/>
            <person name="Fujiwara M."/>
            <person name="Mori M."/>
            <person name="Tomita M."/>
            <person name="Arakawa K."/>
        </authorList>
    </citation>
    <scope>NUCLEOTIDE SEQUENCE [LARGE SCALE GENOMIC DNA]</scope>
</reference>
<dbReference type="EMBL" id="BGPR01010112">
    <property type="protein sequence ID" value="GBN44308.1"/>
    <property type="molecule type" value="Genomic_DNA"/>
</dbReference>
<protein>
    <submittedName>
        <fullName evidence="1">Uncharacterized protein</fullName>
    </submittedName>
</protein>
<proteinExistence type="predicted"/>
<evidence type="ECO:0000313" key="1">
    <source>
        <dbReference type="EMBL" id="GBN44308.1"/>
    </source>
</evidence>
<name>A0A4Y2NXM3_ARAVE</name>
<keyword evidence="2" id="KW-1185">Reference proteome</keyword>